<evidence type="ECO:0000313" key="2">
    <source>
        <dbReference type="Proteomes" id="UP001054821"/>
    </source>
</evidence>
<gene>
    <name evidence="1" type="ORF">L3X38_022598</name>
</gene>
<reference evidence="1 2" key="1">
    <citation type="journal article" date="2022" name="G3 (Bethesda)">
        <title>Whole-genome sequence and methylome profiling of the almond [Prunus dulcis (Mill.) D.A. Webb] cultivar 'Nonpareil'.</title>
        <authorList>
            <person name="D'Amico-Willman K.M."/>
            <person name="Ouma W.Z."/>
            <person name="Meulia T."/>
            <person name="Sideli G.M."/>
            <person name="Gradziel T.M."/>
            <person name="Fresnedo-Ramirez J."/>
        </authorList>
    </citation>
    <scope>NUCLEOTIDE SEQUENCE [LARGE SCALE GENOMIC DNA]</scope>
    <source>
        <strain evidence="1">Clone GOH B32 T37-40</strain>
    </source>
</reference>
<dbReference type="EMBL" id="JAJFAZ020000004">
    <property type="protein sequence ID" value="KAI5332469.1"/>
    <property type="molecule type" value="Genomic_DNA"/>
</dbReference>
<proteinExistence type="predicted"/>
<evidence type="ECO:0000313" key="1">
    <source>
        <dbReference type="EMBL" id="KAI5332469.1"/>
    </source>
</evidence>
<protein>
    <submittedName>
        <fullName evidence="1">Uncharacterized protein</fullName>
    </submittedName>
</protein>
<dbReference type="Proteomes" id="UP001054821">
    <property type="component" value="Chromosome 4"/>
</dbReference>
<dbReference type="AlphaFoldDB" id="A0AAD4Z4R1"/>
<comment type="caution">
    <text evidence="1">The sequence shown here is derived from an EMBL/GenBank/DDBJ whole genome shotgun (WGS) entry which is preliminary data.</text>
</comment>
<keyword evidence="2" id="KW-1185">Reference proteome</keyword>
<organism evidence="1 2">
    <name type="scientific">Prunus dulcis</name>
    <name type="common">Almond</name>
    <name type="synonym">Amygdalus dulcis</name>
    <dbReference type="NCBI Taxonomy" id="3755"/>
    <lineage>
        <taxon>Eukaryota</taxon>
        <taxon>Viridiplantae</taxon>
        <taxon>Streptophyta</taxon>
        <taxon>Embryophyta</taxon>
        <taxon>Tracheophyta</taxon>
        <taxon>Spermatophyta</taxon>
        <taxon>Magnoliopsida</taxon>
        <taxon>eudicotyledons</taxon>
        <taxon>Gunneridae</taxon>
        <taxon>Pentapetalae</taxon>
        <taxon>rosids</taxon>
        <taxon>fabids</taxon>
        <taxon>Rosales</taxon>
        <taxon>Rosaceae</taxon>
        <taxon>Amygdaloideae</taxon>
        <taxon>Amygdaleae</taxon>
        <taxon>Prunus</taxon>
    </lineage>
</organism>
<name>A0AAD4Z4R1_PRUDU</name>
<accession>A0AAD4Z4R1</accession>
<sequence length="72" mass="8257">MKPLMITIIPQLETGICIHRALARPHTASCLEHWATRPTPSWIGRDFCLQVTWKSIMPRSSSFSCFILMDNI</sequence>